<proteinExistence type="predicted"/>
<dbReference type="Proteomes" id="UP000316621">
    <property type="component" value="Chromosome 10"/>
</dbReference>
<sequence length="27" mass="3086">MVSHRLICHKSVTYGAGYLEEAEVQHQ</sequence>
<reference evidence="1 2" key="1">
    <citation type="journal article" date="2018" name="Science">
        <title>The opium poppy genome and morphinan production.</title>
        <authorList>
            <person name="Guo L."/>
            <person name="Winzer T."/>
            <person name="Yang X."/>
            <person name="Li Y."/>
            <person name="Ning Z."/>
            <person name="He Z."/>
            <person name="Teodor R."/>
            <person name="Lu Y."/>
            <person name="Bowser T.A."/>
            <person name="Graham I.A."/>
            <person name="Ye K."/>
        </authorList>
    </citation>
    <scope>NUCLEOTIDE SEQUENCE [LARGE SCALE GENOMIC DNA]</scope>
    <source>
        <strain evidence="2">cv. HN1</strain>
        <tissue evidence="1">Leaves</tissue>
    </source>
</reference>
<dbReference type="EMBL" id="CM010724">
    <property type="protein sequence ID" value="RZC81905.1"/>
    <property type="molecule type" value="Genomic_DNA"/>
</dbReference>
<accession>A0A4Y7LCJ0</accession>
<keyword evidence="2" id="KW-1185">Reference proteome</keyword>
<evidence type="ECO:0000313" key="1">
    <source>
        <dbReference type="EMBL" id="RZC81905.1"/>
    </source>
</evidence>
<name>A0A4Y7LCJ0_PAPSO</name>
<dbReference type="AlphaFoldDB" id="A0A4Y7LCJ0"/>
<dbReference type="Gramene" id="RZC81905">
    <property type="protein sequence ID" value="RZC81905"/>
    <property type="gene ID" value="C5167_044472"/>
</dbReference>
<organism evidence="1 2">
    <name type="scientific">Papaver somniferum</name>
    <name type="common">Opium poppy</name>
    <dbReference type="NCBI Taxonomy" id="3469"/>
    <lineage>
        <taxon>Eukaryota</taxon>
        <taxon>Viridiplantae</taxon>
        <taxon>Streptophyta</taxon>
        <taxon>Embryophyta</taxon>
        <taxon>Tracheophyta</taxon>
        <taxon>Spermatophyta</taxon>
        <taxon>Magnoliopsida</taxon>
        <taxon>Ranunculales</taxon>
        <taxon>Papaveraceae</taxon>
        <taxon>Papaveroideae</taxon>
        <taxon>Papaver</taxon>
    </lineage>
</organism>
<evidence type="ECO:0000313" key="2">
    <source>
        <dbReference type="Proteomes" id="UP000316621"/>
    </source>
</evidence>
<protein>
    <submittedName>
        <fullName evidence="1">Uncharacterized protein</fullName>
    </submittedName>
</protein>
<gene>
    <name evidence="1" type="ORF">C5167_044472</name>
</gene>